<gene>
    <name evidence="2" type="ORF">HMP0015_0365</name>
</gene>
<dbReference type="EMBL" id="ADMT01000075">
    <property type="protein sequence ID" value="EFF84114.1"/>
    <property type="molecule type" value="Genomic_DNA"/>
</dbReference>
<dbReference type="Proteomes" id="UP000003085">
    <property type="component" value="Unassembled WGS sequence"/>
</dbReference>
<sequence>MEKHAEQYRRENKMKKGLWLLGAAALFAMSSQVQAKQKVCVFDLLGRAGESYKLLEEWRLSAQTWKANIELIPYQDEEKAERDFDQGRCDAVYMTSMRARKYNKFAGSIDAVGAVTSNAIAQKAISFVLDKRNQHRLVATFNGEKFEVAGIIQVGLAYIFVRDKNINTIEKAKGKKFAYLHYDQAQKAIVESIDLVAVPSNISDFVQKFNRGQVDVIAAPAYAYKPLEINKGLANGALFNFPVVNITGDLIIRPEKFPSSFGAQSRQWFVGKLPSNFAMVQRLEAGMDAARINLSNEDKVRYQKMLRDGRMNLTKEGVYDATMMNVLKRARCTVERTNFECSLSGE</sequence>
<name>D4XKX3_ACIHA</name>
<accession>D4XKX3</accession>
<evidence type="ECO:0000313" key="2">
    <source>
        <dbReference type="EMBL" id="EFF84114.1"/>
    </source>
</evidence>
<dbReference type="HOGENOM" id="CLU_058180_0_0_6"/>
<feature type="chain" id="PRO_5003067519" description="RND transporter" evidence="1">
    <location>
        <begin position="36"/>
        <end position="346"/>
    </location>
</feature>
<dbReference type="SUPFAM" id="SSF53850">
    <property type="entry name" value="Periplasmic binding protein-like II"/>
    <property type="match status" value="1"/>
</dbReference>
<dbReference type="Gene3D" id="3.40.190.170">
    <property type="entry name" value="Bacterial extracellular solute-binding protein, family 7"/>
    <property type="match status" value="1"/>
</dbReference>
<reference evidence="3" key="1">
    <citation type="submission" date="2010-03" db="EMBL/GenBank/DDBJ databases">
        <title>Complete sequence of Mobiluncus curtisii ATCC 43063.</title>
        <authorList>
            <person name="Muzny D."/>
            <person name="Qin X."/>
            <person name="Deng J."/>
            <person name="Jiang H."/>
            <person name="Liu Y."/>
            <person name="Qu J."/>
            <person name="Song X.-Z."/>
            <person name="Zhang L."/>
            <person name="Thornton R."/>
            <person name="Coyle M."/>
            <person name="Francisco L."/>
            <person name="Jackson L."/>
            <person name="Javaid M."/>
            <person name="Korchina V."/>
            <person name="Kovar C."/>
            <person name="Mata R."/>
            <person name="Mathew T."/>
            <person name="Ngo R."/>
            <person name="Nguyen L."/>
            <person name="Nguyen N."/>
            <person name="Okwuonu G."/>
            <person name="Ongeri F."/>
            <person name="Pham C."/>
            <person name="Simmons D."/>
            <person name="Wilczek-Boney K."/>
            <person name="Hale W."/>
            <person name="Jakkamsetti A."/>
            <person name="Pham P."/>
            <person name="Ruth R."/>
            <person name="San Lucas F."/>
            <person name="Warren J."/>
            <person name="Zhang J."/>
            <person name="Zhao Z."/>
            <person name="Zhou C."/>
            <person name="Zhu D."/>
            <person name="Lee S."/>
            <person name="Bess C."/>
            <person name="Blankenburg K."/>
            <person name="Forbes L."/>
            <person name="Fu Q."/>
            <person name="Gubbala S."/>
            <person name="Hirani K."/>
            <person name="Jayaseelan J.C."/>
            <person name="Lara F."/>
            <person name="Munidasa M."/>
            <person name="Palculict T."/>
            <person name="Patil S."/>
            <person name="Pu L.-L."/>
            <person name="Saada N."/>
            <person name="Tang L."/>
            <person name="Weissenberger G."/>
            <person name="Zhu Y."/>
            <person name="Hemphill L."/>
            <person name="Shang Y."/>
            <person name="Youmans B."/>
            <person name="Ayvaz T."/>
            <person name="Ross M."/>
            <person name="Santibanez J."/>
            <person name="Aqrawi P."/>
            <person name="Gross S."/>
            <person name="Joshi V."/>
            <person name="Fowler G."/>
            <person name="Nazareth L."/>
            <person name="Reid J."/>
            <person name="Worley K."/>
            <person name="Petrosino J."/>
            <person name="Highlander S."/>
            <person name="Gibbs R."/>
            <person name="Gibbs R."/>
        </authorList>
    </citation>
    <scope>NUCLEOTIDE SEQUENCE [LARGE SCALE GENOMIC DNA]</scope>
    <source>
        <strain evidence="3">ATCC 19194</strain>
    </source>
</reference>
<comment type="caution">
    <text evidence="2">The sequence shown here is derived from an EMBL/GenBank/DDBJ whole genome shotgun (WGS) entry which is preliminary data.</text>
</comment>
<feature type="signal peptide" evidence="1">
    <location>
        <begin position="1"/>
        <end position="35"/>
    </location>
</feature>
<dbReference type="InterPro" id="IPR038404">
    <property type="entry name" value="TRAP_DctP_sf"/>
</dbReference>
<dbReference type="InterPro" id="IPR045758">
    <property type="entry name" value="AdeT1/2"/>
</dbReference>
<keyword evidence="1" id="KW-0732">Signal</keyword>
<dbReference type="AlphaFoldDB" id="D4XKX3"/>
<proteinExistence type="predicted"/>
<dbReference type="Pfam" id="PF19582">
    <property type="entry name" value="AdeT1_2"/>
    <property type="match status" value="1"/>
</dbReference>
<evidence type="ECO:0000256" key="1">
    <source>
        <dbReference type="SAM" id="SignalP"/>
    </source>
</evidence>
<protein>
    <recommendedName>
        <fullName evidence="4">RND transporter</fullName>
    </recommendedName>
</protein>
<evidence type="ECO:0008006" key="4">
    <source>
        <dbReference type="Google" id="ProtNLM"/>
    </source>
</evidence>
<evidence type="ECO:0000313" key="3">
    <source>
        <dbReference type="Proteomes" id="UP000003085"/>
    </source>
</evidence>
<organism evidence="2 3">
    <name type="scientific">Acinetobacter haemolyticus ATCC 19194</name>
    <dbReference type="NCBI Taxonomy" id="707232"/>
    <lineage>
        <taxon>Bacteria</taxon>
        <taxon>Pseudomonadati</taxon>
        <taxon>Pseudomonadota</taxon>
        <taxon>Gammaproteobacteria</taxon>
        <taxon>Moraxellales</taxon>
        <taxon>Moraxellaceae</taxon>
        <taxon>Acinetobacter</taxon>
    </lineage>
</organism>